<gene>
    <name evidence="3" type="ORF">METZ01_LOCUS384175</name>
</gene>
<dbReference type="PIRSF" id="PIRSF003230">
    <property type="entry name" value="YbgC"/>
    <property type="match status" value="1"/>
</dbReference>
<dbReference type="InterPro" id="IPR029069">
    <property type="entry name" value="HotDog_dom_sf"/>
</dbReference>
<proteinExistence type="inferred from homology"/>
<comment type="similarity">
    <text evidence="1">Belongs to the 4-hydroxybenzoyl-CoA thioesterase family.</text>
</comment>
<evidence type="ECO:0000313" key="3">
    <source>
        <dbReference type="EMBL" id="SVD31321.1"/>
    </source>
</evidence>
<sequence>LKFIERARTEMMRVTGIDHSGMRDADGVLFIVRRCTLDYRRPAWLDDWLEIHTRIVALKGASLEVEQIVLRDGETLVHAELRLACIKESGAPARFPPDLRSALESMLMDSRQAETGC</sequence>
<dbReference type="AlphaFoldDB" id="A0A382UC48"/>
<dbReference type="GO" id="GO:0047617">
    <property type="term" value="F:fatty acyl-CoA hydrolase activity"/>
    <property type="evidence" value="ECO:0007669"/>
    <property type="project" value="TreeGrafter"/>
</dbReference>
<evidence type="ECO:0000256" key="1">
    <source>
        <dbReference type="ARBA" id="ARBA00005953"/>
    </source>
</evidence>
<protein>
    <submittedName>
        <fullName evidence="3">Uncharacterized protein</fullName>
    </submittedName>
</protein>
<dbReference type="PANTHER" id="PTHR31793:SF37">
    <property type="entry name" value="ACYL-COA THIOESTER HYDROLASE YBGC"/>
    <property type="match status" value="1"/>
</dbReference>
<name>A0A382UC48_9ZZZZ</name>
<dbReference type="PANTHER" id="PTHR31793">
    <property type="entry name" value="4-HYDROXYBENZOYL-COA THIOESTERASE FAMILY MEMBER"/>
    <property type="match status" value="1"/>
</dbReference>
<evidence type="ECO:0000256" key="2">
    <source>
        <dbReference type="ARBA" id="ARBA00022801"/>
    </source>
</evidence>
<dbReference type="InterPro" id="IPR006684">
    <property type="entry name" value="YbgC/YbaW"/>
</dbReference>
<dbReference type="InterPro" id="IPR050563">
    <property type="entry name" value="4-hydroxybenzoyl-CoA_TE"/>
</dbReference>
<reference evidence="3" key="1">
    <citation type="submission" date="2018-05" db="EMBL/GenBank/DDBJ databases">
        <authorList>
            <person name="Lanie J.A."/>
            <person name="Ng W.-L."/>
            <person name="Kazmierczak K.M."/>
            <person name="Andrzejewski T.M."/>
            <person name="Davidsen T.M."/>
            <person name="Wayne K.J."/>
            <person name="Tettelin H."/>
            <person name="Glass J.I."/>
            <person name="Rusch D."/>
            <person name="Podicherti R."/>
            <person name="Tsui H.-C.T."/>
            <person name="Winkler M.E."/>
        </authorList>
    </citation>
    <scope>NUCLEOTIDE SEQUENCE</scope>
</reference>
<keyword evidence="2" id="KW-0378">Hydrolase</keyword>
<dbReference type="CDD" id="cd00586">
    <property type="entry name" value="4HBT"/>
    <property type="match status" value="1"/>
</dbReference>
<dbReference type="Pfam" id="PF13279">
    <property type="entry name" value="4HBT_2"/>
    <property type="match status" value="1"/>
</dbReference>
<dbReference type="Gene3D" id="3.10.129.10">
    <property type="entry name" value="Hotdog Thioesterase"/>
    <property type="match status" value="1"/>
</dbReference>
<organism evidence="3">
    <name type="scientific">marine metagenome</name>
    <dbReference type="NCBI Taxonomy" id="408172"/>
    <lineage>
        <taxon>unclassified sequences</taxon>
        <taxon>metagenomes</taxon>
        <taxon>ecological metagenomes</taxon>
    </lineage>
</organism>
<feature type="non-terminal residue" evidence="3">
    <location>
        <position position="1"/>
    </location>
</feature>
<dbReference type="EMBL" id="UINC01142777">
    <property type="protein sequence ID" value="SVD31321.1"/>
    <property type="molecule type" value="Genomic_DNA"/>
</dbReference>
<accession>A0A382UC48</accession>
<dbReference type="SUPFAM" id="SSF54637">
    <property type="entry name" value="Thioesterase/thiol ester dehydrase-isomerase"/>
    <property type="match status" value="1"/>
</dbReference>